<protein>
    <submittedName>
        <fullName evidence="2">Phospholipase/lecithinase/hemolysin</fullName>
    </submittedName>
</protein>
<comment type="similarity">
    <text evidence="1">Belongs to the 'GDSL' lipolytic enzyme family.</text>
</comment>
<name>A0A563VLL9_9CYAN</name>
<evidence type="ECO:0000313" key="3">
    <source>
        <dbReference type="Proteomes" id="UP000320055"/>
    </source>
</evidence>
<dbReference type="OrthoDB" id="5292073at2"/>
<dbReference type="PANTHER" id="PTHR22835">
    <property type="entry name" value="ZINC FINGER FYVE DOMAIN CONTAINING PROTEIN"/>
    <property type="match status" value="1"/>
</dbReference>
<dbReference type="Gene3D" id="3.40.50.1110">
    <property type="entry name" value="SGNH hydrolase"/>
    <property type="match status" value="1"/>
</dbReference>
<proteinExistence type="inferred from homology"/>
<dbReference type="InterPro" id="IPR008265">
    <property type="entry name" value="Lipase_GDSL_AS"/>
</dbReference>
<dbReference type="PANTHER" id="PTHR22835:SF659">
    <property type="entry name" value="GDSL LIPASE_ACYLHYDROLASE, PUTATIVE (AFU_ORTHOLOGUE AFUA_2G00510)-RELATED"/>
    <property type="match status" value="1"/>
</dbReference>
<dbReference type="AlphaFoldDB" id="A0A563VLL9"/>
<dbReference type="SUPFAM" id="SSF52266">
    <property type="entry name" value="SGNH hydrolase"/>
    <property type="match status" value="1"/>
</dbReference>
<gene>
    <name evidence="2" type="ORF">H1P_1450002</name>
</gene>
<reference evidence="2 3" key="1">
    <citation type="submission" date="2019-01" db="EMBL/GenBank/DDBJ databases">
        <authorList>
            <person name="Brito A."/>
        </authorList>
    </citation>
    <scope>NUCLEOTIDE SEQUENCE [LARGE SCALE GENOMIC DNA]</scope>
    <source>
        <strain evidence="2">1</strain>
    </source>
</reference>
<dbReference type="InterPro" id="IPR001087">
    <property type="entry name" value="GDSL"/>
</dbReference>
<dbReference type="RefSeq" id="WP_144870290.1">
    <property type="nucleotide sequence ID" value="NZ_LR213896.1"/>
</dbReference>
<dbReference type="Proteomes" id="UP000320055">
    <property type="component" value="Unassembled WGS sequence"/>
</dbReference>
<organism evidence="2 3">
    <name type="scientific">Hyella patelloides LEGE 07179</name>
    <dbReference type="NCBI Taxonomy" id="945734"/>
    <lineage>
        <taxon>Bacteria</taxon>
        <taxon>Bacillati</taxon>
        <taxon>Cyanobacteriota</taxon>
        <taxon>Cyanophyceae</taxon>
        <taxon>Pleurocapsales</taxon>
        <taxon>Hyellaceae</taxon>
        <taxon>Hyella</taxon>
    </lineage>
</organism>
<sequence length="323" mass="35985">MLSNFDQLYVFGDSISDTGNLYNLTGGGHPSDADFNGSKRFSNGDIWVDHFADELDITIDPFTENTGINDSLNFAIGGANSDRSHFSNWHLPPELQRFGLEEQIDAFEDLANNQSSQETFDDDLFSISIGANDYYSLIGQDDPNTRKVETNFPKNWVGKREKVIEVVDTNIKDAIDEIIDAGGKNIVLFNLPDLNETPLGDSLGRQNQGHLKSLTNMHNRSLSRLVKRTERANPDVNIIEVDLNEFVDDIMDNPNEFGFTNVTDNFSGGDIYHGKGFGMAEEPSVGNADEYFFWDSAHVTTKVHSLMADLVIDTLANEGLIME</sequence>
<dbReference type="PROSITE" id="PS01098">
    <property type="entry name" value="LIPASE_GDSL_SER"/>
    <property type="match status" value="1"/>
</dbReference>
<dbReference type="GO" id="GO:0016298">
    <property type="term" value="F:lipase activity"/>
    <property type="evidence" value="ECO:0007669"/>
    <property type="project" value="InterPro"/>
</dbReference>
<dbReference type="Pfam" id="PF00657">
    <property type="entry name" value="Lipase_GDSL"/>
    <property type="match status" value="1"/>
</dbReference>
<dbReference type="EMBL" id="CAACVJ010000052">
    <property type="protein sequence ID" value="VEP12346.1"/>
    <property type="molecule type" value="Genomic_DNA"/>
</dbReference>
<dbReference type="InterPro" id="IPR036514">
    <property type="entry name" value="SGNH_hydro_sf"/>
</dbReference>
<dbReference type="GO" id="GO:0006629">
    <property type="term" value="P:lipid metabolic process"/>
    <property type="evidence" value="ECO:0007669"/>
    <property type="project" value="InterPro"/>
</dbReference>
<keyword evidence="3" id="KW-1185">Reference proteome</keyword>
<dbReference type="CDD" id="cd01846">
    <property type="entry name" value="fatty_acyltransferase_like"/>
    <property type="match status" value="1"/>
</dbReference>
<evidence type="ECO:0000313" key="2">
    <source>
        <dbReference type="EMBL" id="VEP12346.1"/>
    </source>
</evidence>
<evidence type="ECO:0000256" key="1">
    <source>
        <dbReference type="ARBA" id="ARBA00008668"/>
    </source>
</evidence>
<accession>A0A563VLL9</accession>